<dbReference type="GO" id="GO:0022857">
    <property type="term" value="F:transmembrane transporter activity"/>
    <property type="evidence" value="ECO:0007669"/>
    <property type="project" value="InterPro"/>
</dbReference>
<evidence type="ECO:0000256" key="1">
    <source>
        <dbReference type="ARBA" id="ARBA00004141"/>
    </source>
</evidence>
<evidence type="ECO:0000256" key="7">
    <source>
        <dbReference type="SAM" id="Phobius"/>
    </source>
</evidence>
<dbReference type="GO" id="GO:0016020">
    <property type="term" value="C:membrane"/>
    <property type="evidence" value="ECO:0007669"/>
    <property type="project" value="UniProtKB-SubCell"/>
</dbReference>
<dbReference type="EMBL" id="LBBL01000265">
    <property type="protein sequence ID" value="KKF93223.1"/>
    <property type="molecule type" value="Genomic_DNA"/>
</dbReference>
<evidence type="ECO:0000256" key="5">
    <source>
        <dbReference type="ARBA" id="ARBA00023136"/>
    </source>
</evidence>
<feature type="transmembrane region" description="Helical" evidence="7">
    <location>
        <begin position="190"/>
        <end position="211"/>
    </location>
</feature>
<dbReference type="OrthoDB" id="2962993at2759"/>
<evidence type="ECO:0000256" key="3">
    <source>
        <dbReference type="ARBA" id="ARBA00022692"/>
    </source>
</evidence>
<keyword evidence="2" id="KW-0813">Transport</keyword>
<keyword evidence="5 7" id="KW-0472">Membrane</keyword>
<dbReference type="PROSITE" id="PS50850">
    <property type="entry name" value="MFS"/>
    <property type="match status" value="1"/>
</dbReference>
<proteinExistence type="predicted"/>
<name>A0A0F8BLG7_CERFI</name>
<keyword evidence="10" id="KW-1185">Reference proteome</keyword>
<feature type="transmembrane region" description="Helical" evidence="7">
    <location>
        <begin position="105"/>
        <end position="123"/>
    </location>
</feature>
<dbReference type="Pfam" id="PF07690">
    <property type="entry name" value="MFS_1"/>
    <property type="match status" value="1"/>
</dbReference>
<dbReference type="SUPFAM" id="SSF103473">
    <property type="entry name" value="MFS general substrate transporter"/>
    <property type="match status" value="1"/>
</dbReference>
<dbReference type="PANTHER" id="PTHR43791:SF19">
    <property type="entry name" value="TRANSPORTER, PUTATIVE (AFU_ORTHOLOGUE AFUA_1G01812)-RELATED"/>
    <property type="match status" value="1"/>
</dbReference>
<evidence type="ECO:0000259" key="8">
    <source>
        <dbReference type="PROSITE" id="PS50850"/>
    </source>
</evidence>
<dbReference type="FunFam" id="1.20.1250.20:FF:000013">
    <property type="entry name" value="MFS general substrate transporter"/>
    <property type="match status" value="1"/>
</dbReference>
<feature type="transmembrane region" description="Helical" evidence="7">
    <location>
        <begin position="454"/>
        <end position="473"/>
    </location>
</feature>
<feature type="transmembrane region" description="Helical" evidence="7">
    <location>
        <begin position="294"/>
        <end position="317"/>
    </location>
</feature>
<keyword evidence="4 7" id="KW-1133">Transmembrane helix</keyword>
<comment type="subcellular location">
    <subcellularLocation>
        <location evidence="1">Membrane</location>
        <topology evidence="1">Multi-pass membrane protein</topology>
    </subcellularLocation>
</comment>
<dbReference type="InterPro" id="IPR036259">
    <property type="entry name" value="MFS_trans_sf"/>
</dbReference>
<feature type="region of interest" description="Disordered" evidence="6">
    <location>
        <begin position="1"/>
        <end position="25"/>
    </location>
</feature>
<feature type="transmembrane region" description="Helical" evidence="7">
    <location>
        <begin position="386"/>
        <end position="409"/>
    </location>
</feature>
<organism evidence="9 10">
    <name type="scientific">Ceratocystis fimbriata f. sp. platani</name>
    <dbReference type="NCBI Taxonomy" id="88771"/>
    <lineage>
        <taxon>Eukaryota</taxon>
        <taxon>Fungi</taxon>
        <taxon>Dikarya</taxon>
        <taxon>Ascomycota</taxon>
        <taxon>Pezizomycotina</taxon>
        <taxon>Sordariomycetes</taxon>
        <taxon>Hypocreomycetidae</taxon>
        <taxon>Microascales</taxon>
        <taxon>Ceratocystidaceae</taxon>
        <taxon>Ceratocystis</taxon>
    </lineage>
</organism>
<feature type="transmembrane region" description="Helical" evidence="7">
    <location>
        <begin position="223"/>
        <end position="245"/>
    </location>
</feature>
<keyword evidence="3 7" id="KW-0812">Transmembrane</keyword>
<evidence type="ECO:0000256" key="6">
    <source>
        <dbReference type="SAM" id="MobiDB-lite"/>
    </source>
</evidence>
<feature type="transmembrane region" description="Helical" evidence="7">
    <location>
        <begin position="361"/>
        <end position="380"/>
    </location>
</feature>
<feature type="transmembrane region" description="Helical" evidence="7">
    <location>
        <begin position="421"/>
        <end position="442"/>
    </location>
</feature>
<protein>
    <submittedName>
        <fullName evidence="9">Putative transporter.16c</fullName>
    </submittedName>
</protein>
<accession>A0A0F8BLG7</accession>
<dbReference type="AlphaFoldDB" id="A0A0F8BLG7"/>
<comment type="caution">
    <text evidence="9">The sequence shown here is derived from an EMBL/GenBank/DDBJ whole genome shotgun (WGS) entry which is preliminary data.</text>
</comment>
<evidence type="ECO:0000256" key="2">
    <source>
        <dbReference type="ARBA" id="ARBA00022448"/>
    </source>
</evidence>
<dbReference type="Proteomes" id="UP000034841">
    <property type="component" value="Unassembled WGS sequence"/>
</dbReference>
<dbReference type="FunFam" id="1.20.1250.20:FF:000034">
    <property type="entry name" value="MFS general substrate transporter"/>
    <property type="match status" value="1"/>
</dbReference>
<feature type="transmembrane region" description="Helical" evidence="7">
    <location>
        <begin position="60"/>
        <end position="77"/>
    </location>
</feature>
<dbReference type="InterPro" id="IPR011701">
    <property type="entry name" value="MFS"/>
</dbReference>
<dbReference type="InterPro" id="IPR020846">
    <property type="entry name" value="MFS_dom"/>
</dbReference>
<feature type="transmembrane region" description="Helical" evidence="7">
    <location>
        <begin position="156"/>
        <end position="178"/>
    </location>
</feature>
<sequence>MTRDIARTGSGDESGSGLEKPAFSQQEVRAGVIQSDLVDPDAGKSDEERAMLDRKLMRKLDWTLMPWLCFLYLISFLDRTNIGNAKVAHLTKDIPMSTSRFNDTLTIFFVSYSLFEPLANVLLKRMRPSIFIPMIMFFWGCTMLGMGFIHNWEGLMASRFFLGLTEAGLFPGVSYYLSCWYKRSEFGSRLAIFFSAAAIAGSFGGLLAAAISKMDGIGGKHGWAWIFILEGLLTIVVGLLSFFFVHDFPHEAKFLTDEERARVLYRLSLDNQSSIDEKFQYKFLWQSLTDWKTYVGMLMYMGALMPMYSFSLFLPTIISSMSFTTPDSIIRNQLLSVPPYILAAANTMICGLWSDRLGRRGVFQTPLGLLAIAGFLMVMISTSPSVQYTGTFLAAAGTYALIPISLAWVANNIEGMYKRGITMGLVVGWGNLNGIVSSNVYFDGPRFFQGHGVVLGYFSICTIFGSSLMMYMLNRENNLRREGKRDHWIAGKSEQEIAEMGDNRPDFHYVI</sequence>
<dbReference type="Gene3D" id="1.20.1250.20">
    <property type="entry name" value="MFS general substrate transporter like domains"/>
    <property type="match status" value="2"/>
</dbReference>
<feature type="transmembrane region" description="Helical" evidence="7">
    <location>
        <begin position="337"/>
        <end position="354"/>
    </location>
</feature>
<gene>
    <name evidence="9" type="ORF">CFO_g4428</name>
</gene>
<reference evidence="9 10" key="1">
    <citation type="submission" date="2015-04" db="EMBL/GenBank/DDBJ databases">
        <title>Genome sequence of Ceratocystis platani, a major pathogen of plane trees.</title>
        <authorList>
            <person name="Belbahri L."/>
        </authorList>
    </citation>
    <scope>NUCLEOTIDE SEQUENCE [LARGE SCALE GENOMIC DNA]</scope>
    <source>
        <strain evidence="9 10">CFO</strain>
    </source>
</reference>
<feature type="domain" description="Major facilitator superfamily (MFS) profile" evidence="8">
    <location>
        <begin position="64"/>
        <end position="477"/>
    </location>
</feature>
<evidence type="ECO:0000313" key="10">
    <source>
        <dbReference type="Proteomes" id="UP000034841"/>
    </source>
</evidence>
<evidence type="ECO:0000256" key="4">
    <source>
        <dbReference type="ARBA" id="ARBA00022989"/>
    </source>
</evidence>
<evidence type="ECO:0000313" key="9">
    <source>
        <dbReference type="EMBL" id="KKF93223.1"/>
    </source>
</evidence>
<feature type="transmembrane region" description="Helical" evidence="7">
    <location>
        <begin position="130"/>
        <end position="150"/>
    </location>
</feature>
<dbReference type="PANTHER" id="PTHR43791">
    <property type="entry name" value="PERMEASE-RELATED"/>
    <property type="match status" value="1"/>
</dbReference>